<reference evidence="1" key="1">
    <citation type="journal article" date="2020" name="Nature">
        <title>Giant virus diversity and host interactions through global metagenomics.</title>
        <authorList>
            <person name="Schulz F."/>
            <person name="Roux S."/>
            <person name="Paez-Espino D."/>
            <person name="Jungbluth S."/>
            <person name="Walsh D.A."/>
            <person name="Denef V.J."/>
            <person name="McMahon K.D."/>
            <person name="Konstantinidis K.T."/>
            <person name="Eloe-Fadrosh E.A."/>
            <person name="Kyrpides N.C."/>
            <person name="Woyke T."/>
        </authorList>
    </citation>
    <scope>NUCLEOTIDE SEQUENCE</scope>
    <source>
        <strain evidence="1">GVMAG-M-3300005589-24</strain>
    </source>
</reference>
<dbReference type="SUPFAM" id="SSF52540">
    <property type="entry name" value="P-loop containing nucleoside triphosphate hydrolases"/>
    <property type="match status" value="1"/>
</dbReference>
<protein>
    <recommendedName>
        <fullName evidence="2">Dephospho-CoA kinase</fullName>
    </recommendedName>
</protein>
<name>A0A6C0EJY4_9ZZZZ</name>
<evidence type="ECO:0008006" key="2">
    <source>
        <dbReference type="Google" id="ProtNLM"/>
    </source>
</evidence>
<dbReference type="InterPro" id="IPR027417">
    <property type="entry name" value="P-loop_NTPase"/>
</dbReference>
<evidence type="ECO:0000313" key="1">
    <source>
        <dbReference type="EMBL" id="QHT29328.1"/>
    </source>
</evidence>
<proteinExistence type="predicted"/>
<organism evidence="1">
    <name type="scientific">viral metagenome</name>
    <dbReference type="NCBI Taxonomy" id="1070528"/>
    <lineage>
        <taxon>unclassified sequences</taxon>
        <taxon>metagenomes</taxon>
        <taxon>organismal metagenomes</taxon>
    </lineage>
</organism>
<dbReference type="Gene3D" id="3.40.50.300">
    <property type="entry name" value="P-loop containing nucleotide triphosphate hydrolases"/>
    <property type="match status" value="1"/>
</dbReference>
<accession>A0A6C0EJY4</accession>
<dbReference type="AlphaFoldDB" id="A0A6C0EJY4"/>
<sequence length="189" mass="21634">MSTVIGITGKIGSGKTTIADYLVKEHGYQEYSMAGPLKEIGRIFGYSHEQLYGTQEQKLEKHSYWNISAREFLQKVGTELFREHLPKVLPEMELTGTVWVDLFRLKYEQKPGLYVISDVRFLDEAKAIQDLGGIIIRTIRDNNVSSQSGQEFVHKSELEMSQIEADYVIDNNRLDKAEAQVYVDKIVKN</sequence>
<dbReference type="EMBL" id="MN738876">
    <property type="protein sequence ID" value="QHT29328.1"/>
    <property type="molecule type" value="Genomic_DNA"/>
</dbReference>